<feature type="transmembrane region" description="Helical" evidence="8">
    <location>
        <begin position="6"/>
        <end position="23"/>
    </location>
</feature>
<dbReference type="Gene3D" id="3.40.50.720">
    <property type="entry name" value="NAD(P)-binding Rossmann-like Domain"/>
    <property type="match status" value="1"/>
</dbReference>
<reference evidence="11" key="1">
    <citation type="submission" date="2021-09" db="EMBL/GenBank/DDBJ databases">
        <title>Fulvivirga sp. isolated from coastal sediment.</title>
        <authorList>
            <person name="Yu H."/>
        </authorList>
    </citation>
    <scope>NUCLEOTIDE SEQUENCE</scope>
    <source>
        <strain evidence="11">1062</strain>
    </source>
</reference>
<feature type="domain" description="RCK N-terminal" evidence="9">
    <location>
        <begin position="408"/>
        <end position="525"/>
    </location>
</feature>
<dbReference type="Pfam" id="PF02080">
    <property type="entry name" value="TrkA_C"/>
    <property type="match status" value="1"/>
</dbReference>
<dbReference type="InterPro" id="IPR038770">
    <property type="entry name" value="Na+/solute_symporter_sf"/>
</dbReference>
<dbReference type="InterPro" id="IPR003148">
    <property type="entry name" value="RCK_N"/>
</dbReference>
<dbReference type="EMBL" id="JAIXNE010000002">
    <property type="protein sequence ID" value="MCA6075635.1"/>
    <property type="molecule type" value="Genomic_DNA"/>
</dbReference>
<keyword evidence="4" id="KW-0630">Potassium</keyword>
<dbReference type="PANTHER" id="PTHR42751:SF3">
    <property type="entry name" value="SODIUM_GLUTAMATE SYMPORTER"/>
    <property type="match status" value="1"/>
</dbReference>
<keyword evidence="4" id="KW-0406">Ion transport</keyword>
<sequence length="657" mass="72735">MHFPLLQDLLLLFVSSVIVVLIFQRLKLPAVIGFLATGIIIGPHALSLVKASEEVEVMSEIGVILLLFVIGMEMSLKQLAAIRKTVIIGGAVQVGMTIIVTGLCLLILGMSWNSSVFMGFLFSLSSTAIVLKIFQDRNEISSPQGRIALGILIFQDLIVVPMMLFTPILAGNSENIGMSILLLLAKSAGVILITLFLARFLVPRLFNLVVKTRNQELFLLTTITLCFAVAFLTAEAGLSLALGAFLAGLIISESPYSHQATGMILPFRELFTSIFFISIGMLLDVGFFIQNLIIIIPVALLVFIAKGTIAGLAAYVLKYPLRTCILAGISLFQIGEFAFILSREGLANNLMSEVSYQYFLAISILTMAMTPFAINYSDRISLWLTRSKISRRMNTPRVTSETPEILKKDHLIIIGYGINGRNVARAARHANIPYMILELNADTVRKEKANGENIMFGDAVHPHILHELHAENARVIVIAISDPQATKSIVSNIRLICHTTYVIVRTRFVNEIDDLLQLGADEVIPEEFETSIEIFSRVMHKYLVPIDEVHLLTETIRNDNYQFLSPHHKKPGKITSVAESLLNIKCVRVIADHGPIVGKSIAAAEIRNKYKVNILGISRDDVMISNIISDEVIRQHDLIYLSGEPKDIELFYRAVSE</sequence>
<comment type="caution">
    <text evidence="11">The sequence shown here is derived from an EMBL/GenBank/DDBJ whole genome shotgun (WGS) entry which is preliminary data.</text>
</comment>
<dbReference type="GO" id="GO:0006813">
    <property type="term" value="P:potassium ion transport"/>
    <property type="evidence" value="ECO:0007669"/>
    <property type="project" value="UniProtKB-KW"/>
</dbReference>
<proteinExistence type="inferred from homology"/>
<protein>
    <submittedName>
        <fullName evidence="11">Cation:proton antiporter</fullName>
    </submittedName>
</protein>
<evidence type="ECO:0000313" key="12">
    <source>
        <dbReference type="Proteomes" id="UP001139409"/>
    </source>
</evidence>
<evidence type="ECO:0000256" key="6">
    <source>
        <dbReference type="ARBA" id="ARBA00022989"/>
    </source>
</evidence>
<organism evidence="11 12">
    <name type="scientific">Fulvivirga sedimenti</name>
    <dbReference type="NCBI Taxonomy" id="2879465"/>
    <lineage>
        <taxon>Bacteria</taxon>
        <taxon>Pseudomonadati</taxon>
        <taxon>Bacteroidota</taxon>
        <taxon>Cytophagia</taxon>
        <taxon>Cytophagales</taxon>
        <taxon>Fulvivirgaceae</taxon>
        <taxon>Fulvivirga</taxon>
    </lineage>
</organism>
<keyword evidence="12" id="KW-1185">Reference proteome</keyword>
<keyword evidence="5 8" id="KW-0812">Transmembrane</keyword>
<evidence type="ECO:0000256" key="1">
    <source>
        <dbReference type="ARBA" id="ARBA00004141"/>
    </source>
</evidence>
<evidence type="ECO:0000313" key="11">
    <source>
        <dbReference type="EMBL" id="MCA6075635.1"/>
    </source>
</evidence>
<feature type="transmembrane region" description="Helical" evidence="8">
    <location>
        <begin position="217"/>
        <end position="234"/>
    </location>
</feature>
<evidence type="ECO:0000256" key="8">
    <source>
        <dbReference type="SAM" id="Phobius"/>
    </source>
</evidence>
<evidence type="ECO:0000256" key="3">
    <source>
        <dbReference type="ARBA" id="ARBA00022448"/>
    </source>
</evidence>
<evidence type="ECO:0000259" key="9">
    <source>
        <dbReference type="PROSITE" id="PS51201"/>
    </source>
</evidence>
<dbReference type="Pfam" id="PF02254">
    <property type="entry name" value="TrkA_N"/>
    <property type="match status" value="1"/>
</dbReference>
<dbReference type="RefSeq" id="WP_225698732.1">
    <property type="nucleotide sequence ID" value="NZ_JAIXNE010000002.1"/>
</dbReference>
<dbReference type="InterPro" id="IPR006153">
    <property type="entry name" value="Cation/H_exchanger_TM"/>
</dbReference>
<dbReference type="GO" id="GO:0008324">
    <property type="term" value="F:monoatomic cation transmembrane transporter activity"/>
    <property type="evidence" value="ECO:0007669"/>
    <property type="project" value="InterPro"/>
</dbReference>
<feature type="transmembrane region" description="Helical" evidence="8">
    <location>
        <begin position="55"/>
        <end position="74"/>
    </location>
</feature>
<dbReference type="Proteomes" id="UP001139409">
    <property type="component" value="Unassembled WGS sequence"/>
</dbReference>
<evidence type="ECO:0000259" key="10">
    <source>
        <dbReference type="PROSITE" id="PS51202"/>
    </source>
</evidence>
<dbReference type="InterPro" id="IPR036291">
    <property type="entry name" value="NAD(P)-bd_dom_sf"/>
</dbReference>
<dbReference type="Gene3D" id="3.30.70.1450">
    <property type="entry name" value="Regulator of K+ conductance, C-terminal domain"/>
    <property type="match status" value="1"/>
</dbReference>
<comment type="similarity">
    <text evidence="2">Belongs to the monovalent cation:proton antiporter 2 (CPA2) transporter (TC 2.A.37) family.</text>
</comment>
<evidence type="ECO:0000256" key="2">
    <source>
        <dbReference type="ARBA" id="ARBA00005551"/>
    </source>
</evidence>
<feature type="transmembrane region" description="Helical" evidence="8">
    <location>
        <begin position="324"/>
        <end position="342"/>
    </location>
</feature>
<feature type="domain" description="RCK C-terminal" evidence="10">
    <location>
        <begin position="572"/>
        <end position="657"/>
    </location>
</feature>
<keyword evidence="7 8" id="KW-0472">Membrane</keyword>
<dbReference type="AlphaFoldDB" id="A0A9X1KX93"/>
<gene>
    <name evidence="11" type="ORF">LDX50_12210</name>
</gene>
<feature type="transmembrane region" description="Helical" evidence="8">
    <location>
        <begin position="295"/>
        <end position="317"/>
    </location>
</feature>
<dbReference type="SUPFAM" id="SSF51735">
    <property type="entry name" value="NAD(P)-binding Rossmann-fold domains"/>
    <property type="match status" value="1"/>
</dbReference>
<dbReference type="PROSITE" id="PS51201">
    <property type="entry name" value="RCK_N"/>
    <property type="match status" value="1"/>
</dbReference>
<dbReference type="GO" id="GO:0016020">
    <property type="term" value="C:membrane"/>
    <property type="evidence" value="ECO:0007669"/>
    <property type="project" value="UniProtKB-SubCell"/>
</dbReference>
<dbReference type="SUPFAM" id="SSF116726">
    <property type="entry name" value="TrkA C-terminal domain-like"/>
    <property type="match status" value="1"/>
</dbReference>
<name>A0A9X1KX93_9BACT</name>
<feature type="transmembrane region" description="Helical" evidence="8">
    <location>
        <begin position="30"/>
        <end position="49"/>
    </location>
</feature>
<feature type="transmembrane region" description="Helical" evidence="8">
    <location>
        <begin position="270"/>
        <end position="289"/>
    </location>
</feature>
<dbReference type="Gene3D" id="1.20.1530.20">
    <property type="match status" value="1"/>
</dbReference>
<accession>A0A9X1KX93</accession>
<dbReference type="InterPro" id="IPR036721">
    <property type="entry name" value="RCK_C_sf"/>
</dbReference>
<dbReference type="GO" id="GO:0015297">
    <property type="term" value="F:antiporter activity"/>
    <property type="evidence" value="ECO:0007669"/>
    <property type="project" value="InterPro"/>
</dbReference>
<dbReference type="InterPro" id="IPR006037">
    <property type="entry name" value="RCK_C"/>
</dbReference>
<feature type="transmembrane region" description="Helical" evidence="8">
    <location>
        <begin position="86"/>
        <end position="110"/>
    </location>
</feature>
<keyword evidence="4" id="KW-0633">Potassium transport</keyword>
<evidence type="ECO:0000256" key="4">
    <source>
        <dbReference type="ARBA" id="ARBA00022538"/>
    </source>
</evidence>
<evidence type="ECO:0000256" key="7">
    <source>
        <dbReference type="ARBA" id="ARBA00023136"/>
    </source>
</evidence>
<dbReference type="PROSITE" id="PS51202">
    <property type="entry name" value="RCK_C"/>
    <property type="match status" value="1"/>
</dbReference>
<evidence type="ECO:0000256" key="5">
    <source>
        <dbReference type="ARBA" id="ARBA00022692"/>
    </source>
</evidence>
<feature type="transmembrane region" description="Helical" evidence="8">
    <location>
        <begin position="116"/>
        <end position="135"/>
    </location>
</feature>
<keyword evidence="3" id="KW-0813">Transport</keyword>
<keyword evidence="6 8" id="KW-1133">Transmembrane helix</keyword>
<feature type="transmembrane region" description="Helical" evidence="8">
    <location>
        <begin position="176"/>
        <end position="197"/>
    </location>
</feature>
<feature type="transmembrane region" description="Helical" evidence="8">
    <location>
        <begin position="147"/>
        <end position="170"/>
    </location>
</feature>
<dbReference type="PANTHER" id="PTHR42751">
    <property type="entry name" value="SODIUM/HYDROGEN EXCHANGER FAMILY/TRKA DOMAIN PROTEIN"/>
    <property type="match status" value="1"/>
</dbReference>
<dbReference type="Pfam" id="PF00999">
    <property type="entry name" value="Na_H_Exchanger"/>
    <property type="match status" value="1"/>
</dbReference>
<feature type="transmembrane region" description="Helical" evidence="8">
    <location>
        <begin position="354"/>
        <end position="376"/>
    </location>
</feature>
<dbReference type="GO" id="GO:1902600">
    <property type="term" value="P:proton transmembrane transport"/>
    <property type="evidence" value="ECO:0007669"/>
    <property type="project" value="InterPro"/>
</dbReference>
<comment type="subcellular location">
    <subcellularLocation>
        <location evidence="1">Membrane</location>
        <topology evidence="1">Multi-pass membrane protein</topology>
    </subcellularLocation>
</comment>